<accession>A0A1Y6D2T1</accession>
<dbReference type="OrthoDB" id="2514702at2"/>
<feature type="domain" description="Signal transduction histidine kinase internal region" evidence="2">
    <location>
        <begin position="153"/>
        <end position="231"/>
    </location>
</feature>
<keyword evidence="3" id="KW-0808">Transferase</keyword>
<feature type="transmembrane region" description="Helical" evidence="1">
    <location>
        <begin position="118"/>
        <end position="134"/>
    </location>
</feature>
<keyword evidence="1" id="KW-0472">Membrane</keyword>
<dbReference type="Proteomes" id="UP000192923">
    <property type="component" value="Unassembled WGS sequence"/>
</dbReference>
<keyword evidence="4" id="KW-1185">Reference proteome</keyword>
<protein>
    <submittedName>
        <fullName evidence="3">Two-component system, LytT family, sensor histidine kinase AlgZ</fullName>
    </submittedName>
</protein>
<keyword evidence="3" id="KW-0418">Kinase</keyword>
<dbReference type="EMBL" id="FXAM01000001">
    <property type="protein sequence ID" value="SMF97259.1"/>
    <property type="molecule type" value="Genomic_DNA"/>
</dbReference>
<gene>
    <name evidence="3" type="ORF">SAMN02949497_4680</name>
</gene>
<dbReference type="Pfam" id="PF06580">
    <property type="entry name" value="His_kinase"/>
    <property type="match status" value="1"/>
</dbReference>
<dbReference type="Gene3D" id="3.30.565.10">
    <property type="entry name" value="Histidine kinase-like ATPase, C-terminal domain"/>
    <property type="match status" value="1"/>
</dbReference>
<evidence type="ECO:0000259" key="2">
    <source>
        <dbReference type="Pfam" id="PF06580"/>
    </source>
</evidence>
<dbReference type="InterPro" id="IPR010559">
    <property type="entry name" value="Sig_transdc_His_kin_internal"/>
</dbReference>
<dbReference type="RefSeq" id="WP_085216066.1">
    <property type="nucleotide sequence ID" value="NZ_FXAM01000001.1"/>
</dbReference>
<dbReference type="PANTHER" id="PTHR34220">
    <property type="entry name" value="SENSOR HISTIDINE KINASE YPDA"/>
    <property type="match status" value="1"/>
</dbReference>
<evidence type="ECO:0000256" key="1">
    <source>
        <dbReference type="SAM" id="Phobius"/>
    </source>
</evidence>
<feature type="transmembrane region" description="Helical" evidence="1">
    <location>
        <begin position="79"/>
        <end position="98"/>
    </location>
</feature>
<dbReference type="InterPro" id="IPR036890">
    <property type="entry name" value="HATPase_C_sf"/>
</dbReference>
<evidence type="ECO:0000313" key="4">
    <source>
        <dbReference type="Proteomes" id="UP000192923"/>
    </source>
</evidence>
<feature type="transmembrane region" description="Helical" evidence="1">
    <location>
        <begin position="12"/>
        <end position="34"/>
    </location>
</feature>
<dbReference type="GO" id="GO:0016020">
    <property type="term" value="C:membrane"/>
    <property type="evidence" value="ECO:0007669"/>
    <property type="project" value="InterPro"/>
</dbReference>
<sequence>MKTPEAFLPDFCSLTTAFMLILGSLLLAFVLALADFSPRYDFLTEVGLRGLFIAWIAWLSAALLCAMRRWLEAWRAFRAGAAAFATVLLVTLAVGGAAQAGLARIGYPEGTGLEPWAFYGRILAISALVTLAWLRHQYVQSRWRSQIRAESIARLDALQARVQPHFLFNSLNTIASLIRKEPATAEELLLDLAEVFRAILKKTGKLVPLSEEIALTRQYLGIEQYRLGPRLKVAWDMRQAPGDALLPPLSLQPLVENAIRYGIEPALNGGKIEIQGRLARGSLVLSILNSLPEEVVRRSRPGNGVALENLQARLESCFPNRARLYTSQADGRYQVRIVIPYQGAGHENPPR</sequence>
<dbReference type="SUPFAM" id="SSF55874">
    <property type="entry name" value="ATPase domain of HSP90 chaperone/DNA topoisomerase II/histidine kinase"/>
    <property type="match status" value="1"/>
</dbReference>
<dbReference type="InterPro" id="IPR050640">
    <property type="entry name" value="Bact_2-comp_sensor_kinase"/>
</dbReference>
<evidence type="ECO:0000313" key="3">
    <source>
        <dbReference type="EMBL" id="SMF97259.1"/>
    </source>
</evidence>
<name>A0A1Y6D2T1_9GAMM</name>
<feature type="transmembrane region" description="Helical" evidence="1">
    <location>
        <begin position="46"/>
        <end position="67"/>
    </location>
</feature>
<proteinExistence type="predicted"/>
<organism evidence="3 4">
    <name type="scientific">Methylomagnum ishizawai</name>
    <dbReference type="NCBI Taxonomy" id="1760988"/>
    <lineage>
        <taxon>Bacteria</taxon>
        <taxon>Pseudomonadati</taxon>
        <taxon>Pseudomonadota</taxon>
        <taxon>Gammaproteobacteria</taxon>
        <taxon>Methylococcales</taxon>
        <taxon>Methylococcaceae</taxon>
        <taxon>Methylomagnum</taxon>
    </lineage>
</organism>
<keyword evidence="1" id="KW-1133">Transmembrane helix</keyword>
<keyword evidence="1" id="KW-0812">Transmembrane</keyword>
<reference evidence="3 4" key="1">
    <citation type="submission" date="2016-12" db="EMBL/GenBank/DDBJ databases">
        <authorList>
            <person name="Song W.-J."/>
            <person name="Kurnit D.M."/>
        </authorList>
    </citation>
    <scope>NUCLEOTIDE SEQUENCE [LARGE SCALE GENOMIC DNA]</scope>
    <source>
        <strain evidence="3 4">175</strain>
    </source>
</reference>
<dbReference type="PANTHER" id="PTHR34220:SF7">
    <property type="entry name" value="SENSOR HISTIDINE KINASE YPDA"/>
    <property type="match status" value="1"/>
</dbReference>
<dbReference type="GO" id="GO:0000155">
    <property type="term" value="F:phosphorelay sensor kinase activity"/>
    <property type="evidence" value="ECO:0007669"/>
    <property type="project" value="InterPro"/>
</dbReference>
<dbReference type="STRING" id="1760988.SAMN02949497_4680"/>
<dbReference type="AlphaFoldDB" id="A0A1Y6D2T1"/>